<feature type="non-terminal residue" evidence="1">
    <location>
        <position position="1"/>
    </location>
</feature>
<evidence type="ECO:0008006" key="3">
    <source>
        <dbReference type="Google" id="ProtNLM"/>
    </source>
</evidence>
<dbReference type="InterPro" id="IPR023213">
    <property type="entry name" value="CAT-like_dom_sf"/>
</dbReference>
<feature type="non-terminal residue" evidence="1">
    <location>
        <position position="190"/>
    </location>
</feature>
<dbReference type="Gene3D" id="3.30.559.30">
    <property type="entry name" value="Nonribosomal peptide synthetase, condensation domain"/>
    <property type="match status" value="1"/>
</dbReference>
<keyword evidence="2" id="KW-1185">Reference proteome</keyword>
<dbReference type="SUPFAM" id="SSF52777">
    <property type="entry name" value="CoA-dependent acyltransferases"/>
    <property type="match status" value="2"/>
</dbReference>
<sequence length="190" mass="21051">RHLNPQTVPVLARFPAPQVLFNYLGRLEASEDTADWSVIGTELAHEADHPDTPVTHSIGLKLSNLDHEDGLRLQAHWTWPEALFTEEDMRSLTEIWEQVTAELVAYDGPGGHSPSDFPLVSLTQDQIDALPAGTVDVWPVAPLQEGLVFQSLYNTTGVDVYTLQLGLDLVGNVDLDRLRGAVHALLRRYP</sequence>
<dbReference type="Gene3D" id="3.30.559.10">
    <property type="entry name" value="Chloramphenicol acetyltransferase-like domain"/>
    <property type="match status" value="1"/>
</dbReference>
<proteinExistence type="predicted"/>
<evidence type="ECO:0000313" key="1">
    <source>
        <dbReference type="EMBL" id="MFD1052016.1"/>
    </source>
</evidence>
<name>A0ABW3MNE5_9PSEU</name>
<dbReference type="EMBL" id="JBHTIS010004067">
    <property type="protein sequence ID" value="MFD1052016.1"/>
    <property type="molecule type" value="Genomic_DNA"/>
</dbReference>
<dbReference type="NCBIfam" id="TIGR01720">
    <property type="entry name" value="NRPS-para261"/>
    <property type="match status" value="1"/>
</dbReference>
<reference evidence="2" key="1">
    <citation type="journal article" date="2019" name="Int. J. Syst. Evol. Microbiol.">
        <title>The Global Catalogue of Microorganisms (GCM) 10K type strain sequencing project: providing services to taxonomists for standard genome sequencing and annotation.</title>
        <authorList>
            <consortium name="The Broad Institute Genomics Platform"/>
            <consortium name="The Broad Institute Genome Sequencing Center for Infectious Disease"/>
            <person name="Wu L."/>
            <person name="Ma J."/>
        </authorList>
    </citation>
    <scope>NUCLEOTIDE SEQUENCE [LARGE SCALE GENOMIC DNA]</scope>
    <source>
        <strain evidence="2">JCM 31486</strain>
    </source>
</reference>
<gene>
    <name evidence="1" type="ORF">ACFQ1S_43845</name>
</gene>
<accession>A0ABW3MNE5</accession>
<organism evidence="1 2">
    <name type="scientific">Kibdelosporangium lantanae</name>
    <dbReference type="NCBI Taxonomy" id="1497396"/>
    <lineage>
        <taxon>Bacteria</taxon>
        <taxon>Bacillati</taxon>
        <taxon>Actinomycetota</taxon>
        <taxon>Actinomycetes</taxon>
        <taxon>Pseudonocardiales</taxon>
        <taxon>Pseudonocardiaceae</taxon>
        <taxon>Kibdelosporangium</taxon>
    </lineage>
</organism>
<protein>
    <recommendedName>
        <fullName evidence="3">Condensation domain-containing protein</fullName>
    </recommendedName>
</protein>
<evidence type="ECO:0000313" key="2">
    <source>
        <dbReference type="Proteomes" id="UP001597045"/>
    </source>
</evidence>
<dbReference type="Proteomes" id="UP001597045">
    <property type="component" value="Unassembled WGS sequence"/>
</dbReference>
<dbReference type="InterPro" id="IPR010060">
    <property type="entry name" value="NRPS_synth"/>
</dbReference>
<comment type="caution">
    <text evidence="1">The sequence shown here is derived from an EMBL/GenBank/DDBJ whole genome shotgun (WGS) entry which is preliminary data.</text>
</comment>